<dbReference type="Gene3D" id="1.10.287.70">
    <property type="match status" value="1"/>
</dbReference>
<dbReference type="RefSeq" id="XP_026540956.1">
    <property type="nucleotide sequence ID" value="XM_026685171.1"/>
</dbReference>
<dbReference type="Pfam" id="PF00520">
    <property type="entry name" value="Ion_trans"/>
    <property type="match status" value="1"/>
</dbReference>
<evidence type="ECO:0000256" key="1">
    <source>
        <dbReference type="ARBA" id="ARBA00004141"/>
    </source>
</evidence>
<feature type="transmembrane region" description="Helical" evidence="5">
    <location>
        <begin position="57"/>
        <end position="75"/>
    </location>
</feature>
<dbReference type="PANTHER" id="PTHR47131">
    <property type="entry name" value="CATION CHANNEL SPERM-ASSOCIATED PROTEIN 3"/>
    <property type="match status" value="1"/>
</dbReference>
<feature type="transmembrane region" description="Helical" evidence="5">
    <location>
        <begin position="255"/>
        <end position="277"/>
    </location>
</feature>
<dbReference type="GO" id="GO:0030317">
    <property type="term" value="P:flagellated sperm motility"/>
    <property type="evidence" value="ECO:0007669"/>
    <property type="project" value="TreeGrafter"/>
</dbReference>
<proteinExistence type="predicted"/>
<dbReference type="InterPro" id="IPR005821">
    <property type="entry name" value="Ion_trans_dom"/>
</dbReference>
<dbReference type="Gene3D" id="1.20.120.350">
    <property type="entry name" value="Voltage-gated potassium channels. Chain C"/>
    <property type="match status" value="1"/>
</dbReference>
<feature type="domain" description="Ion transport" evidence="6">
    <location>
        <begin position="55"/>
        <end position="284"/>
    </location>
</feature>
<gene>
    <name evidence="8" type="primary">CATSPER3</name>
</gene>
<keyword evidence="7" id="KW-1185">Reference proteome</keyword>
<evidence type="ECO:0000256" key="2">
    <source>
        <dbReference type="ARBA" id="ARBA00022692"/>
    </source>
</evidence>
<protein>
    <submittedName>
        <fullName evidence="8">Cation channel sperm-associated protein 3</fullName>
    </submittedName>
</protein>
<evidence type="ECO:0000256" key="4">
    <source>
        <dbReference type="ARBA" id="ARBA00023136"/>
    </source>
</evidence>
<evidence type="ECO:0000313" key="7">
    <source>
        <dbReference type="Proteomes" id="UP000504612"/>
    </source>
</evidence>
<feature type="transmembrane region" description="Helical" evidence="5">
    <location>
        <begin position="87"/>
        <end position="110"/>
    </location>
</feature>
<evidence type="ECO:0000259" key="6">
    <source>
        <dbReference type="Pfam" id="PF00520"/>
    </source>
</evidence>
<name>A0A6J1VCQ8_9SAUR</name>
<dbReference type="AlphaFoldDB" id="A0A6J1VCQ8"/>
<dbReference type="Proteomes" id="UP000504612">
    <property type="component" value="Unplaced"/>
</dbReference>
<accession>A0A6J1VCQ8</accession>
<dbReference type="InterPro" id="IPR027359">
    <property type="entry name" value="Volt_channel_dom_sf"/>
</dbReference>
<feature type="transmembrane region" description="Helical" evidence="5">
    <location>
        <begin position="183"/>
        <end position="204"/>
    </location>
</feature>
<evidence type="ECO:0000256" key="5">
    <source>
        <dbReference type="SAM" id="Phobius"/>
    </source>
</evidence>
<dbReference type="KEGG" id="nss:113423669"/>
<dbReference type="GeneID" id="113423669"/>
<comment type="subcellular location">
    <subcellularLocation>
        <location evidence="1">Membrane</location>
        <topology evidence="1">Multi-pass membrane protein</topology>
    </subcellularLocation>
</comment>
<dbReference type="CTD" id="347732"/>
<dbReference type="SUPFAM" id="SSF81324">
    <property type="entry name" value="Voltage-gated potassium channels"/>
    <property type="match status" value="1"/>
</dbReference>
<keyword evidence="3 5" id="KW-1133">Transmembrane helix</keyword>
<dbReference type="GO" id="GO:0005245">
    <property type="term" value="F:voltage-gated calcium channel activity"/>
    <property type="evidence" value="ECO:0007669"/>
    <property type="project" value="TreeGrafter"/>
</dbReference>
<dbReference type="PANTHER" id="PTHR47131:SF1">
    <property type="entry name" value="CATION CHANNEL SPERM-ASSOCIATED PROTEIN 3"/>
    <property type="match status" value="1"/>
</dbReference>
<evidence type="ECO:0000313" key="8">
    <source>
        <dbReference type="RefSeq" id="XP_026540956.1"/>
    </source>
</evidence>
<dbReference type="GO" id="GO:0048240">
    <property type="term" value="P:sperm capacitation"/>
    <property type="evidence" value="ECO:0007669"/>
    <property type="project" value="TreeGrafter"/>
</dbReference>
<keyword evidence="2 5" id="KW-0812">Transmembrane</keyword>
<organism evidence="7 8">
    <name type="scientific">Notechis scutatus</name>
    <name type="common">mainland tiger snake</name>
    <dbReference type="NCBI Taxonomy" id="8663"/>
    <lineage>
        <taxon>Eukaryota</taxon>
        <taxon>Metazoa</taxon>
        <taxon>Chordata</taxon>
        <taxon>Craniata</taxon>
        <taxon>Vertebrata</taxon>
        <taxon>Euteleostomi</taxon>
        <taxon>Lepidosauria</taxon>
        <taxon>Squamata</taxon>
        <taxon>Bifurcata</taxon>
        <taxon>Unidentata</taxon>
        <taxon>Episquamata</taxon>
        <taxon>Toxicofera</taxon>
        <taxon>Serpentes</taxon>
        <taxon>Colubroidea</taxon>
        <taxon>Elapidae</taxon>
        <taxon>Hydrophiinae</taxon>
        <taxon>Notechis</taxon>
    </lineage>
</organism>
<dbReference type="GO" id="GO:0036128">
    <property type="term" value="C:CatSper complex"/>
    <property type="evidence" value="ECO:0007669"/>
    <property type="project" value="TreeGrafter"/>
</dbReference>
<keyword evidence="4 5" id="KW-0472">Membrane</keyword>
<sequence>MAIDSAEILEKARLIEKLSFEAFKSGSETEEARYAFGYRRRDPDLYKFVENVFYHPLFKSVMISSIMLNAIFLSLETDYKVRYESHLFLQVADLIILAIYTTEFLMCLYLDPINYWKDGYKRFDASVLLLAYLPYTIDQSNPERHHIFTMLKGFQALRVLKLLYYSPGITNLLAAMGQTVKNVIYVLVLLFLLIFIFAVLGHGLYGDEQHGDPQNWGSLAAAFFTLFSLVTVDGWTDLQEELDNRKFVTSRTFTIVFILLGFFVFFNMFIGVVIMDIQTSTEQYEQKLTEERQVTLIAKKQAILKRQQEEISELFNLQKSTEYKTFDEMAESFKKSLLHSDPMILEDFCASLPFIDLYLASLDRQDATMYKLQDLYYEMVAILTTLLYHSEEKFLRSLQCFKGKSK</sequence>
<feature type="transmembrane region" description="Helical" evidence="5">
    <location>
        <begin position="216"/>
        <end position="235"/>
    </location>
</feature>
<dbReference type="GO" id="GO:0006814">
    <property type="term" value="P:sodium ion transport"/>
    <property type="evidence" value="ECO:0007669"/>
    <property type="project" value="TreeGrafter"/>
</dbReference>
<evidence type="ECO:0000256" key="3">
    <source>
        <dbReference type="ARBA" id="ARBA00022989"/>
    </source>
</evidence>
<reference evidence="8" key="1">
    <citation type="submission" date="2025-08" db="UniProtKB">
        <authorList>
            <consortium name="RefSeq"/>
        </authorList>
    </citation>
    <scope>IDENTIFICATION</scope>
</reference>
<dbReference type="GO" id="GO:0001669">
    <property type="term" value="C:acrosomal vesicle"/>
    <property type="evidence" value="ECO:0007669"/>
    <property type="project" value="TreeGrafter"/>
</dbReference>